<sequence length="92" mass="10976">MPLWFKSNREVDNDEDCMNNEIKVRATDTCEEIKDFEDDEILDSIPHHIFSIEDDYIEDDYIESDNDRDNECGDNTDTDKEEEHDEFIYKGC</sequence>
<name>A0A1X7VIH3_AMPQE</name>
<feature type="region of interest" description="Disordered" evidence="1">
    <location>
        <begin position="63"/>
        <end position="92"/>
    </location>
</feature>
<evidence type="ECO:0000313" key="2">
    <source>
        <dbReference type="EnsemblMetazoa" id="Aqu2.1.40146_001"/>
    </source>
</evidence>
<dbReference type="AlphaFoldDB" id="A0A1X7VIH3"/>
<dbReference type="InParanoid" id="A0A1X7VIH3"/>
<protein>
    <submittedName>
        <fullName evidence="2">Uncharacterized protein</fullName>
    </submittedName>
</protein>
<proteinExistence type="predicted"/>
<evidence type="ECO:0000256" key="1">
    <source>
        <dbReference type="SAM" id="MobiDB-lite"/>
    </source>
</evidence>
<accession>A0A1X7VIH3</accession>
<reference evidence="2" key="1">
    <citation type="submission" date="2017-05" db="UniProtKB">
        <authorList>
            <consortium name="EnsemblMetazoa"/>
        </authorList>
    </citation>
    <scope>IDENTIFICATION</scope>
</reference>
<dbReference type="EnsemblMetazoa" id="Aqu2.1.40146_001">
    <property type="protein sequence ID" value="Aqu2.1.40146_001"/>
    <property type="gene ID" value="Aqu2.1.40146"/>
</dbReference>
<organism evidence="2">
    <name type="scientific">Amphimedon queenslandica</name>
    <name type="common">Sponge</name>
    <dbReference type="NCBI Taxonomy" id="400682"/>
    <lineage>
        <taxon>Eukaryota</taxon>
        <taxon>Metazoa</taxon>
        <taxon>Porifera</taxon>
        <taxon>Demospongiae</taxon>
        <taxon>Heteroscleromorpha</taxon>
        <taxon>Haplosclerida</taxon>
        <taxon>Niphatidae</taxon>
        <taxon>Amphimedon</taxon>
    </lineage>
</organism>
<feature type="compositionally biased region" description="Acidic residues" evidence="1">
    <location>
        <begin position="72"/>
        <end position="85"/>
    </location>
</feature>